<feature type="transmembrane region" description="Helical" evidence="2">
    <location>
        <begin position="198"/>
        <end position="221"/>
    </location>
</feature>
<dbReference type="EMBL" id="BONH01000025">
    <property type="protein sequence ID" value="GIG00066.1"/>
    <property type="molecule type" value="Genomic_DNA"/>
</dbReference>
<keyword evidence="2" id="KW-0472">Membrane</keyword>
<evidence type="ECO:0000256" key="2">
    <source>
        <dbReference type="SAM" id="Phobius"/>
    </source>
</evidence>
<feature type="transmembrane region" description="Helical" evidence="2">
    <location>
        <begin position="312"/>
        <end position="332"/>
    </location>
</feature>
<reference evidence="3 4" key="1">
    <citation type="submission" date="2021-01" db="EMBL/GenBank/DDBJ databases">
        <title>Whole genome shotgun sequence of Catellatospora citrea NBRC 14495.</title>
        <authorList>
            <person name="Komaki H."/>
            <person name="Tamura T."/>
        </authorList>
    </citation>
    <scope>NUCLEOTIDE SEQUENCE [LARGE SCALE GENOMIC DNA]</scope>
    <source>
        <strain evidence="3 4">NBRC 14495</strain>
    </source>
</reference>
<feature type="region of interest" description="Disordered" evidence="1">
    <location>
        <begin position="341"/>
        <end position="365"/>
    </location>
</feature>
<feature type="region of interest" description="Disordered" evidence="1">
    <location>
        <begin position="371"/>
        <end position="390"/>
    </location>
</feature>
<feature type="compositionally biased region" description="Basic residues" evidence="1">
    <location>
        <begin position="355"/>
        <end position="365"/>
    </location>
</feature>
<protein>
    <recommendedName>
        <fullName evidence="5">ABC transporter permease</fullName>
    </recommendedName>
</protein>
<keyword evidence="2" id="KW-1133">Transmembrane helix</keyword>
<feature type="transmembrane region" description="Helical" evidence="2">
    <location>
        <begin position="36"/>
        <end position="57"/>
    </location>
</feature>
<gene>
    <name evidence="3" type="ORF">Cci01nite_51590</name>
</gene>
<sequence>MQPQTETAHPPDQLPARTSRRGARHCGHPRRSVRPWLQPAIIGLALVAAFITCYIGLQRNPQPHRIPIAVVGNRLAADIDSALGQSADVHPVTTLEAAQSALISRDVVAAVEDSGSTLTLQVAGANGRSTTNAVQRLVNAYATGAERDLTVVDAVPLTHYDANGLAGFYVAFGVSLAGFVLAQNALGLAGRLRLRQRFALLAGFAAAAGLVAAVLAGPVLGAVPAPVLPLALTLGLLTAAAAFTTKLLGTYLGPIGIPVATVLLLTVGNATSGAAVGFDLLPDPARIASAALPPGAAVRAITDLSYFDGAHAATALLTLGAWVLVAALLLAIRARRRHDPRAQTGHVDVRAAAPQHRRPSSRPRLRLTRRVRNVSHEDRHPLVATGGHVA</sequence>
<evidence type="ECO:0008006" key="5">
    <source>
        <dbReference type="Google" id="ProtNLM"/>
    </source>
</evidence>
<dbReference type="AlphaFoldDB" id="A0A8J3KN27"/>
<accession>A0A8J3KN27</accession>
<feature type="transmembrane region" description="Helical" evidence="2">
    <location>
        <begin position="255"/>
        <end position="278"/>
    </location>
</feature>
<feature type="region of interest" description="Disordered" evidence="1">
    <location>
        <begin position="1"/>
        <end position="30"/>
    </location>
</feature>
<evidence type="ECO:0000313" key="4">
    <source>
        <dbReference type="Proteomes" id="UP000659904"/>
    </source>
</evidence>
<organism evidence="3 4">
    <name type="scientific">Catellatospora citrea</name>
    <dbReference type="NCBI Taxonomy" id="53366"/>
    <lineage>
        <taxon>Bacteria</taxon>
        <taxon>Bacillati</taxon>
        <taxon>Actinomycetota</taxon>
        <taxon>Actinomycetes</taxon>
        <taxon>Micromonosporales</taxon>
        <taxon>Micromonosporaceae</taxon>
        <taxon>Catellatospora</taxon>
    </lineage>
</organism>
<comment type="caution">
    <text evidence="3">The sequence shown here is derived from an EMBL/GenBank/DDBJ whole genome shotgun (WGS) entry which is preliminary data.</text>
</comment>
<dbReference type="RefSeq" id="WP_120314645.1">
    <property type="nucleotide sequence ID" value="NZ_BONH01000025.1"/>
</dbReference>
<dbReference type="Proteomes" id="UP000659904">
    <property type="component" value="Unassembled WGS sequence"/>
</dbReference>
<evidence type="ECO:0000313" key="3">
    <source>
        <dbReference type="EMBL" id="GIG00066.1"/>
    </source>
</evidence>
<proteinExistence type="predicted"/>
<evidence type="ECO:0000256" key="1">
    <source>
        <dbReference type="SAM" id="MobiDB-lite"/>
    </source>
</evidence>
<feature type="transmembrane region" description="Helical" evidence="2">
    <location>
        <begin position="227"/>
        <end position="248"/>
    </location>
</feature>
<feature type="transmembrane region" description="Helical" evidence="2">
    <location>
        <begin position="166"/>
        <end position="186"/>
    </location>
</feature>
<feature type="compositionally biased region" description="Basic residues" evidence="1">
    <location>
        <begin position="18"/>
        <end position="30"/>
    </location>
</feature>
<name>A0A8J3KN27_9ACTN</name>
<keyword evidence="2" id="KW-0812">Transmembrane</keyword>
<keyword evidence="4" id="KW-1185">Reference proteome</keyword>